<keyword evidence="3" id="KW-0645">Protease</keyword>
<proteinExistence type="predicted"/>
<dbReference type="GO" id="GO:0030968">
    <property type="term" value="P:endoplasmic reticulum unfolded protein response"/>
    <property type="evidence" value="ECO:0007669"/>
    <property type="project" value="TreeGrafter"/>
</dbReference>
<dbReference type="Pfam" id="PF02338">
    <property type="entry name" value="OTU"/>
    <property type="match status" value="1"/>
</dbReference>
<dbReference type="GO" id="GO:0005829">
    <property type="term" value="C:cytosol"/>
    <property type="evidence" value="ECO:0007669"/>
    <property type="project" value="TreeGrafter"/>
</dbReference>
<comment type="function">
    <text evidence="3">Hydrolase that can remove conjugated ubiquitin from proteins and may therefore play an important regulatory role at the level of protein turnover by preventing degradation.</text>
</comment>
<keyword evidence="3" id="KW-0788">Thiol protease</keyword>
<comment type="caution">
    <text evidence="6">The sequence shown here is derived from an EMBL/GenBank/DDBJ whole genome shotgun (WGS) entry which is preliminary data.</text>
</comment>
<evidence type="ECO:0000313" key="7">
    <source>
        <dbReference type="Proteomes" id="UP001431209"/>
    </source>
</evidence>
<dbReference type="AlphaFoldDB" id="A0AAW2ZRI8"/>
<name>A0AAW2ZRI8_9EUKA</name>
<evidence type="ECO:0000256" key="2">
    <source>
        <dbReference type="ARBA" id="ARBA00022801"/>
    </source>
</evidence>
<dbReference type="PROSITE" id="PS50802">
    <property type="entry name" value="OTU"/>
    <property type="match status" value="1"/>
</dbReference>
<dbReference type="PANTHER" id="PTHR13312">
    <property type="entry name" value="HIV-INDUCED PROTEIN-7-LIKE PROTEASE"/>
    <property type="match status" value="1"/>
</dbReference>
<evidence type="ECO:0000256" key="4">
    <source>
        <dbReference type="SAM" id="Coils"/>
    </source>
</evidence>
<feature type="domain" description="OTU" evidence="5">
    <location>
        <begin position="281"/>
        <end position="423"/>
    </location>
</feature>
<evidence type="ECO:0000256" key="1">
    <source>
        <dbReference type="ARBA" id="ARBA00000707"/>
    </source>
</evidence>
<dbReference type="EC" id="3.4.19.12" evidence="3"/>
<dbReference type="GO" id="GO:0005634">
    <property type="term" value="C:nucleus"/>
    <property type="evidence" value="ECO:0007669"/>
    <property type="project" value="TreeGrafter"/>
</dbReference>
<dbReference type="EMBL" id="JAOPGA020001949">
    <property type="protein sequence ID" value="KAL0492070.1"/>
    <property type="molecule type" value="Genomic_DNA"/>
</dbReference>
<dbReference type="GO" id="GO:0016579">
    <property type="term" value="P:protein deubiquitination"/>
    <property type="evidence" value="ECO:0007669"/>
    <property type="project" value="TreeGrafter"/>
</dbReference>
<evidence type="ECO:0000256" key="3">
    <source>
        <dbReference type="RuleBase" id="RU367104"/>
    </source>
</evidence>
<keyword evidence="2 3" id="KW-0378">Hydrolase</keyword>
<protein>
    <recommendedName>
        <fullName evidence="3">Ubiquitin thioesterase OTU</fullName>
        <ecNumber evidence="3">3.4.19.12</ecNumber>
    </recommendedName>
</protein>
<dbReference type="PANTHER" id="PTHR13312:SF0">
    <property type="entry name" value="UBIQUITIN THIOESTERASE OTU1"/>
    <property type="match status" value="1"/>
</dbReference>
<keyword evidence="3" id="KW-0963">Cytoplasm</keyword>
<evidence type="ECO:0000259" key="5">
    <source>
        <dbReference type="PROSITE" id="PS50802"/>
    </source>
</evidence>
<dbReference type="GO" id="GO:0004843">
    <property type="term" value="F:cysteine-type deubiquitinase activity"/>
    <property type="evidence" value="ECO:0007669"/>
    <property type="project" value="UniProtKB-UniRule"/>
</dbReference>
<organism evidence="6 7">
    <name type="scientific">Acrasis kona</name>
    <dbReference type="NCBI Taxonomy" id="1008807"/>
    <lineage>
        <taxon>Eukaryota</taxon>
        <taxon>Discoba</taxon>
        <taxon>Heterolobosea</taxon>
        <taxon>Tetramitia</taxon>
        <taxon>Eutetramitia</taxon>
        <taxon>Acrasidae</taxon>
        <taxon>Acrasis</taxon>
    </lineage>
</organism>
<dbReference type="Proteomes" id="UP001431209">
    <property type="component" value="Unassembled WGS sequence"/>
</dbReference>
<evidence type="ECO:0000313" key="6">
    <source>
        <dbReference type="EMBL" id="KAL0492070.1"/>
    </source>
</evidence>
<dbReference type="InterPro" id="IPR003323">
    <property type="entry name" value="OTU_dom"/>
</dbReference>
<dbReference type="GO" id="GO:0036503">
    <property type="term" value="P:ERAD pathway"/>
    <property type="evidence" value="ECO:0007669"/>
    <property type="project" value="TreeGrafter"/>
</dbReference>
<feature type="coiled-coil region" evidence="4">
    <location>
        <begin position="436"/>
        <end position="463"/>
    </location>
</feature>
<keyword evidence="3" id="KW-0833">Ubl conjugation pathway</keyword>
<keyword evidence="4" id="KW-0175">Coiled coil</keyword>
<dbReference type="CDD" id="cd22744">
    <property type="entry name" value="OTU"/>
    <property type="match status" value="1"/>
</dbReference>
<comment type="subcellular location">
    <subcellularLocation>
        <location evidence="3">Cytoplasm</location>
    </subcellularLocation>
</comment>
<keyword evidence="7" id="KW-1185">Reference proteome</keyword>
<dbReference type="Gene3D" id="3.90.70.80">
    <property type="match status" value="1"/>
</dbReference>
<reference evidence="6 7" key="1">
    <citation type="submission" date="2024-03" db="EMBL/GenBank/DDBJ databases">
        <title>The Acrasis kona genome and developmental transcriptomes reveal deep origins of eukaryotic multicellular pathways.</title>
        <authorList>
            <person name="Sheikh S."/>
            <person name="Fu C.-J."/>
            <person name="Brown M.W."/>
            <person name="Baldauf S.L."/>
        </authorList>
    </citation>
    <scope>NUCLEOTIDE SEQUENCE [LARGE SCALE GENOMIC DNA]</scope>
    <source>
        <strain evidence="6 7">ATCC MYA-3509</strain>
    </source>
</reference>
<sequence>MRNQSHTCMLPSNLMGFDYFAQNTIDGLKYVVVAAMKTSKNNIQKQETIKNYSQLNPQEQYYQNRDNKLKQVSDRTSNKAVINFFADVKDFIALDIMLPDSDALVSVPDKLKRNIIKINKHNLYKLIPDEFSRAALEQIYKSQSSDQNEITLFDYFSCNQDKGASRKPHINNLLQQQQILQQQQQPMNHPYGNFGRAPESREIVTIVIQNGEDYKVIPERMVRPESFSDLNQWIQNNYKFDNPVVCSKTLDIISDFQAIKPDETILVFDTKQNVEYNRAGFRIIPIAADKDCLFNSIKHHVQKASRKAIVDHMTEQLAKYLDTKIEDAIKQENKSGPNEVDSPLFMMMMDMTPQQDTVGTYLKRMAVSGWGGCSEIAAAADLYKANIKVYTNGKIQQDCFPEHIKKIPLHYNGSNHYDALELISNVGNQQNKLGGGANETSDIEALQKKNELLQQQLDLQNKLGGISQSGRSQEQTPEQKQAYQELRDLDETGLAKWLRDRRLNEKAITALFNQDFNGEALASVEKDTLEKLINVGPVSVIARIFRRELGLELK</sequence>
<accession>A0AAW2ZRI8</accession>
<comment type="catalytic activity">
    <reaction evidence="1 3">
        <text>Thiol-dependent hydrolysis of ester, thioester, amide, peptide and isopeptide bonds formed by the C-terminal Gly of ubiquitin (a 76-residue protein attached to proteins as an intracellular targeting signal).</text>
        <dbReference type="EC" id="3.4.19.12"/>
    </reaction>
</comment>
<gene>
    <name evidence="6" type="ORF">AKO1_000933</name>
</gene>